<keyword evidence="5 11" id="KW-0285">Flavoprotein</keyword>
<keyword evidence="7 11" id="KW-0274">FAD</keyword>
<organism evidence="13 14">
    <name type="scientific">Anaeromicrobium sediminis</name>
    <dbReference type="NCBI Taxonomy" id="1478221"/>
    <lineage>
        <taxon>Bacteria</taxon>
        <taxon>Bacillati</taxon>
        <taxon>Bacillota</taxon>
        <taxon>Clostridia</taxon>
        <taxon>Peptostreptococcales</taxon>
        <taxon>Thermotaleaceae</taxon>
        <taxon>Anaeromicrobium</taxon>
    </lineage>
</organism>
<evidence type="ECO:0000256" key="5">
    <source>
        <dbReference type="ARBA" id="ARBA00022630"/>
    </source>
</evidence>
<evidence type="ECO:0000256" key="12">
    <source>
        <dbReference type="RuleBase" id="RU000605"/>
    </source>
</evidence>
<feature type="binding site" evidence="11">
    <location>
        <position position="289"/>
    </location>
    <ligand>
        <name>FMN</name>
        <dbReference type="ChEBI" id="CHEBI:58210"/>
    </ligand>
</feature>
<dbReference type="CDD" id="cd07304">
    <property type="entry name" value="Chorismate_synthase"/>
    <property type="match status" value="1"/>
</dbReference>
<gene>
    <name evidence="11" type="primary">aroC</name>
    <name evidence="13" type="ORF">CCE28_07740</name>
</gene>
<evidence type="ECO:0000313" key="14">
    <source>
        <dbReference type="Proteomes" id="UP000216024"/>
    </source>
</evidence>
<evidence type="ECO:0000256" key="11">
    <source>
        <dbReference type="HAMAP-Rule" id="MF_00300"/>
    </source>
</evidence>
<keyword evidence="6 11" id="KW-0288">FMN</keyword>
<feature type="binding site" evidence="11">
    <location>
        <position position="53"/>
    </location>
    <ligand>
        <name>NADP(+)</name>
        <dbReference type="ChEBI" id="CHEBI:58349"/>
    </ligand>
</feature>
<comment type="subunit">
    <text evidence="11">Homotetramer.</text>
</comment>
<keyword evidence="9 11" id="KW-0057">Aromatic amino acid biosynthesis</keyword>
<sequence>MSGIWGNNIKVSIFGESHGHGVGIVIDGLPGGIKLDMDYIKYEMDRRKPGKSKLTTSRKEADEVKILSGYFNGKTTGTPLCAFIENTNTRSRDYSKTKDLMRPGHADYTGYMKYNQSNDYRGGGHFSGRLTAPLVFAGSIAKQILEKNNILIGSHISSIYTQVDETFDYVNCNEELVKNLRLEEFPLIDKSKADSMKDIILRAKEEGNSVGGIVETIILNVETGIGSPFFSSIESRISSMMFSIPAIKGIEFGEGFNMAKMKGNESNDEYCIKDGEIRTYTNNNGGILGGISNGMPIVFKCAIKPTPSISMEQRTINIESKEETSLSIEGRHDPCIVPRAIPVIEAGVALTLLDMIIEKKGLEWIN</sequence>
<proteinExistence type="inferred from homology"/>
<feature type="binding site" evidence="11">
    <location>
        <position position="47"/>
    </location>
    <ligand>
        <name>NADP(+)</name>
        <dbReference type="ChEBI" id="CHEBI:58349"/>
    </ligand>
</feature>
<dbReference type="PROSITE" id="PS00787">
    <property type="entry name" value="CHORISMATE_SYNTHASE_1"/>
    <property type="match status" value="1"/>
</dbReference>
<comment type="similarity">
    <text evidence="2 11 12">Belongs to the chorismate synthase family.</text>
</comment>
<evidence type="ECO:0000256" key="2">
    <source>
        <dbReference type="ARBA" id="ARBA00008014"/>
    </source>
</evidence>
<dbReference type="NCBIfam" id="NF003793">
    <property type="entry name" value="PRK05382.1"/>
    <property type="match status" value="1"/>
</dbReference>
<evidence type="ECO:0000313" key="13">
    <source>
        <dbReference type="EMBL" id="PAB59838.1"/>
    </source>
</evidence>
<dbReference type="Gene3D" id="3.60.150.10">
    <property type="entry name" value="Chorismate synthase AroC"/>
    <property type="match status" value="1"/>
</dbReference>
<comment type="pathway">
    <text evidence="1 11 12">Metabolic intermediate biosynthesis; chorismate biosynthesis; chorismate from D-erythrose 4-phosphate and phosphoenolpyruvate: step 7/7.</text>
</comment>
<keyword evidence="14" id="KW-1185">Reference proteome</keyword>
<dbReference type="NCBIfam" id="TIGR00033">
    <property type="entry name" value="aroC"/>
    <property type="match status" value="1"/>
</dbReference>
<dbReference type="EMBL" id="NIBG01000005">
    <property type="protein sequence ID" value="PAB59838.1"/>
    <property type="molecule type" value="Genomic_DNA"/>
</dbReference>
<reference evidence="13 14" key="1">
    <citation type="submission" date="2017-06" db="EMBL/GenBank/DDBJ databases">
        <title>Draft genome sequence of anaerobic fermentative bacterium Anaeromicrobium sediminis DY2726D isolated from West Pacific Ocean sediments.</title>
        <authorList>
            <person name="Zeng X."/>
        </authorList>
    </citation>
    <scope>NUCLEOTIDE SEQUENCE [LARGE SCALE GENOMIC DNA]</scope>
    <source>
        <strain evidence="13 14">DY2726D</strain>
    </source>
</reference>
<dbReference type="PANTHER" id="PTHR21085:SF0">
    <property type="entry name" value="CHORISMATE SYNTHASE"/>
    <property type="match status" value="1"/>
</dbReference>
<comment type="caution">
    <text evidence="11">Lacks conserved residue(s) required for the propagation of feature annotation.</text>
</comment>
<evidence type="ECO:0000256" key="7">
    <source>
        <dbReference type="ARBA" id="ARBA00022827"/>
    </source>
</evidence>
<dbReference type="GO" id="GO:0009423">
    <property type="term" value="P:chorismate biosynthetic process"/>
    <property type="evidence" value="ECO:0007669"/>
    <property type="project" value="UniProtKB-UniRule"/>
</dbReference>
<dbReference type="Proteomes" id="UP000216024">
    <property type="component" value="Unassembled WGS sequence"/>
</dbReference>
<dbReference type="PANTHER" id="PTHR21085">
    <property type="entry name" value="CHORISMATE SYNTHASE"/>
    <property type="match status" value="1"/>
</dbReference>
<dbReference type="UniPathway" id="UPA00053">
    <property type="reaction ID" value="UER00090"/>
</dbReference>
<dbReference type="GO" id="GO:0008652">
    <property type="term" value="P:amino acid biosynthetic process"/>
    <property type="evidence" value="ECO:0007669"/>
    <property type="project" value="UniProtKB-KW"/>
</dbReference>
<evidence type="ECO:0000256" key="4">
    <source>
        <dbReference type="ARBA" id="ARBA00022605"/>
    </source>
</evidence>
<dbReference type="GO" id="GO:0010181">
    <property type="term" value="F:FMN binding"/>
    <property type="evidence" value="ECO:0007669"/>
    <property type="project" value="TreeGrafter"/>
</dbReference>
<dbReference type="InterPro" id="IPR000453">
    <property type="entry name" value="Chorismate_synth"/>
</dbReference>
<keyword evidence="10 11" id="KW-0456">Lyase</keyword>
<feature type="binding site" evidence="11">
    <location>
        <begin position="125"/>
        <end position="127"/>
    </location>
    <ligand>
        <name>FMN</name>
        <dbReference type="ChEBI" id="CHEBI:58210"/>
    </ligand>
</feature>
<evidence type="ECO:0000256" key="10">
    <source>
        <dbReference type="ARBA" id="ARBA00023239"/>
    </source>
</evidence>
<evidence type="ECO:0000256" key="6">
    <source>
        <dbReference type="ARBA" id="ARBA00022643"/>
    </source>
</evidence>
<feature type="binding site" evidence="11">
    <location>
        <begin position="304"/>
        <end position="308"/>
    </location>
    <ligand>
        <name>FMN</name>
        <dbReference type="ChEBI" id="CHEBI:58210"/>
    </ligand>
</feature>
<dbReference type="SUPFAM" id="SSF103263">
    <property type="entry name" value="Chorismate synthase, AroC"/>
    <property type="match status" value="1"/>
</dbReference>
<dbReference type="GO" id="GO:0004107">
    <property type="term" value="F:chorismate synthase activity"/>
    <property type="evidence" value="ECO:0007669"/>
    <property type="project" value="UniProtKB-UniRule"/>
</dbReference>
<dbReference type="EC" id="4.2.3.5" evidence="3 11"/>
<dbReference type="GO" id="GO:0009073">
    <property type="term" value="P:aromatic amino acid family biosynthetic process"/>
    <property type="evidence" value="ECO:0007669"/>
    <property type="project" value="UniProtKB-KW"/>
</dbReference>
<comment type="caution">
    <text evidence="13">The sequence shown here is derived from an EMBL/GenBank/DDBJ whole genome shotgun (WGS) entry which is preliminary data.</text>
</comment>
<comment type="cofactor">
    <cofactor evidence="11 12">
        <name>FMNH2</name>
        <dbReference type="ChEBI" id="CHEBI:57618"/>
    </cofactor>
    <text evidence="11 12">Reduced FMN (FMNH(2)).</text>
</comment>
<dbReference type="PIRSF" id="PIRSF001456">
    <property type="entry name" value="Chorismate_synth"/>
    <property type="match status" value="1"/>
</dbReference>
<dbReference type="InterPro" id="IPR035904">
    <property type="entry name" value="Chorismate_synth_AroC_sf"/>
</dbReference>
<dbReference type="AlphaFoldDB" id="A0A267MLQ3"/>
<comment type="catalytic activity">
    <reaction evidence="11 12">
        <text>5-O-(1-carboxyvinyl)-3-phosphoshikimate = chorismate + phosphate</text>
        <dbReference type="Rhea" id="RHEA:21020"/>
        <dbReference type="ChEBI" id="CHEBI:29748"/>
        <dbReference type="ChEBI" id="CHEBI:43474"/>
        <dbReference type="ChEBI" id="CHEBI:57701"/>
        <dbReference type="EC" id="4.2.3.5"/>
    </reaction>
</comment>
<feature type="binding site" evidence="11">
    <location>
        <position position="331"/>
    </location>
    <ligand>
        <name>FMN</name>
        <dbReference type="ChEBI" id="CHEBI:58210"/>
    </ligand>
</feature>
<dbReference type="Pfam" id="PF01264">
    <property type="entry name" value="Chorismate_synt"/>
    <property type="match status" value="1"/>
</dbReference>
<name>A0A267MLQ3_9FIRM</name>
<dbReference type="PROSITE" id="PS00788">
    <property type="entry name" value="CHORISMATE_SYNTHASE_2"/>
    <property type="match status" value="1"/>
</dbReference>
<dbReference type="InterPro" id="IPR020541">
    <property type="entry name" value="Chorismate_synthase_CS"/>
</dbReference>
<keyword evidence="4 11" id="KW-0028">Amino-acid biosynthesis</keyword>
<dbReference type="GO" id="GO:0005829">
    <property type="term" value="C:cytosol"/>
    <property type="evidence" value="ECO:0007669"/>
    <property type="project" value="TreeGrafter"/>
</dbReference>
<dbReference type="OrthoDB" id="9771806at2"/>
<evidence type="ECO:0000256" key="1">
    <source>
        <dbReference type="ARBA" id="ARBA00005044"/>
    </source>
</evidence>
<evidence type="ECO:0000256" key="9">
    <source>
        <dbReference type="ARBA" id="ARBA00023141"/>
    </source>
</evidence>
<comment type="function">
    <text evidence="11">Catalyzes the anti-1,4-elimination of the C-3 phosphate and the C-6 proR hydrogen from 5-enolpyruvylshikimate-3-phosphate (EPSP) to yield chorismate, which is the branch point compound that serves as the starting substrate for the three terminal pathways of aromatic amino acid biosynthesis. This reaction introduces a second double bond into the aromatic ring system.</text>
</comment>
<keyword evidence="8 11" id="KW-0521">NADP</keyword>
<accession>A0A267MLQ3</accession>
<dbReference type="RefSeq" id="WP_095132655.1">
    <property type="nucleotide sequence ID" value="NZ_NIBG01000005.1"/>
</dbReference>
<protein>
    <recommendedName>
        <fullName evidence="3 11">Chorismate synthase</fullName>
        <shortName evidence="11">CS</shortName>
        <ecNumber evidence="3 11">4.2.3.5</ecNumber>
    </recommendedName>
    <alternativeName>
        <fullName evidence="11">5-enolpyruvylshikimate-3-phosphate phospholyase</fullName>
    </alternativeName>
</protein>
<dbReference type="HAMAP" id="MF_00300">
    <property type="entry name" value="Chorismate_synth"/>
    <property type="match status" value="1"/>
</dbReference>
<evidence type="ECO:0000256" key="3">
    <source>
        <dbReference type="ARBA" id="ARBA00013036"/>
    </source>
</evidence>
<evidence type="ECO:0000256" key="8">
    <source>
        <dbReference type="ARBA" id="ARBA00022857"/>
    </source>
</evidence>